<evidence type="ECO:0000313" key="6">
    <source>
        <dbReference type="EMBL" id="CAC5388960.1"/>
    </source>
</evidence>
<keyword evidence="7" id="KW-1185">Reference proteome</keyword>
<accession>A0A6J8C1G3</accession>
<dbReference type="GO" id="GO:0022857">
    <property type="term" value="F:transmembrane transporter activity"/>
    <property type="evidence" value="ECO:0007669"/>
    <property type="project" value="InterPro"/>
</dbReference>
<dbReference type="OrthoDB" id="422206at2759"/>
<feature type="transmembrane region" description="Helical" evidence="5">
    <location>
        <begin position="373"/>
        <end position="394"/>
    </location>
</feature>
<dbReference type="PANTHER" id="PTHR10924:SF27">
    <property type="entry name" value="SOLUTE CARRIER FAMILY 49 MEMBER 4"/>
    <property type="match status" value="1"/>
</dbReference>
<dbReference type="InterPro" id="IPR036259">
    <property type="entry name" value="MFS_trans_sf"/>
</dbReference>
<dbReference type="InterPro" id="IPR011701">
    <property type="entry name" value="MFS"/>
</dbReference>
<dbReference type="GO" id="GO:0016020">
    <property type="term" value="C:membrane"/>
    <property type="evidence" value="ECO:0007669"/>
    <property type="project" value="UniProtKB-SubCell"/>
</dbReference>
<feature type="transmembrane region" description="Helical" evidence="5">
    <location>
        <begin position="225"/>
        <end position="244"/>
    </location>
</feature>
<dbReference type="Pfam" id="PF07690">
    <property type="entry name" value="MFS_1"/>
    <property type="match status" value="1"/>
</dbReference>
<evidence type="ECO:0000256" key="4">
    <source>
        <dbReference type="ARBA" id="ARBA00023136"/>
    </source>
</evidence>
<evidence type="ECO:0000256" key="5">
    <source>
        <dbReference type="SAM" id="Phobius"/>
    </source>
</evidence>
<keyword evidence="4 5" id="KW-0472">Membrane</keyword>
<dbReference type="Proteomes" id="UP000507470">
    <property type="component" value="Unassembled WGS sequence"/>
</dbReference>
<dbReference type="PANTHER" id="PTHR10924">
    <property type="entry name" value="MAJOR FACILITATOR SUPERFAMILY PROTEIN-RELATED"/>
    <property type="match status" value="1"/>
</dbReference>
<evidence type="ECO:0000256" key="3">
    <source>
        <dbReference type="ARBA" id="ARBA00022989"/>
    </source>
</evidence>
<protein>
    <submittedName>
        <fullName evidence="6">DIRC2</fullName>
    </submittedName>
</protein>
<dbReference type="SUPFAM" id="SSF103473">
    <property type="entry name" value="MFS general substrate transporter"/>
    <property type="match status" value="1"/>
</dbReference>
<proteinExistence type="predicted"/>
<feature type="transmembrane region" description="Helical" evidence="5">
    <location>
        <begin position="435"/>
        <end position="454"/>
    </location>
</feature>
<feature type="transmembrane region" description="Helical" evidence="5">
    <location>
        <begin position="88"/>
        <end position="109"/>
    </location>
</feature>
<gene>
    <name evidence="6" type="ORF">MCOR_24186</name>
</gene>
<feature type="transmembrane region" description="Helical" evidence="5">
    <location>
        <begin position="115"/>
        <end position="139"/>
    </location>
</feature>
<sequence length="496" mass="53912">MEDIEPLVKPIRQDTVYKRRWWLLLAFAISGFTQNVVWNTWGPIAQSAKEVFGWSDGQIGMFPNLGNIAFIFTVFLASYFLDEKGLRISVVICDGLILLAAGLRCITSIPKYASWLMYLSAVLNGIAGTALFAGPSLLASIWFPPNQRATATAISTFMGYAGFAVTFSIGPQLVSAPKYKTVVTRSISGNSFNFADGTTTTAANISHNHTVLLNFEQLKDDIMRLMYYECGLAAVVFIAVLIYFPNKPPSAPSYTASIKRVNYLNAICKLLSNGPLWLISLACAIPTGVFGAWGAVLDLILNPVGISQMEAGWIGFYATIAGCISCVFVARFSDIFMKHMKSFLMCLFLCGGCAIVWFTLICTKVLTFSTVQLYSSSILAGMFVNGGIALFYELCAETSYPVAEGVTGAFLTILNNVSGTVLLFVLQIPGIGTSWVNWAAVGSLGVGLFCLIIFPERYGRTDLDIAIRNYTDIVIDVPDCSVDNPTINQANIGHSE</sequence>
<evidence type="ECO:0000256" key="1">
    <source>
        <dbReference type="ARBA" id="ARBA00004141"/>
    </source>
</evidence>
<dbReference type="EMBL" id="CACVKT020004298">
    <property type="protein sequence ID" value="CAC5388960.1"/>
    <property type="molecule type" value="Genomic_DNA"/>
</dbReference>
<feature type="transmembrane region" description="Helical" evidence="5">
    <location>
        <begin position="406"/>
        <end position="429"/>
    </location>
</feature>
<keyword evidence="2 5" id="KW-0812">Transmembrane</keyword>
<evidence type="ECO:0000256" key="2">
    <source>
        <dbReference type="ARBA" id="ARBA00022692"/>
    </source>
</evidence>
<feature type="transmembrane region" description="Helical" evidence="5">
    <location>
        <begin position="151"/>
        <end position="170"/>
    </location>
</feature>
<dbReference type="AlphaFoldDB" id="A0A6J8C1G3"/>
<reference evidence="6 7" key="1">
    <citation type="submission" date="2020-06" db="EMBL/GenBank/DDBJ databases">
        <authorList>
            <person name="Li R."/>
            <person name="Bekaert M."/>
        </authorList>
    </citation>
    <scope>NUCLEOTIDE SEQUENCE [LARGE SCALE GENOMIC DNA]</scope>
    <source>
        <strain evidence="7">wild</strain>
    </source>
</reference>
<dbReference type="Gene3D" id="1.20.1250.20">
    <property type="entry name" value="MFS general substrate transporter like domains"/>
    <property type="match status" value="2"/>
</dbReference>
<feature type="transmembrane region" description="Helical" evidence="5">
    <location>
        <begin position="313"/>
        <end position="330"/>
    </location>
</feature>
<comment type="subcellular location">
    <subcellularLocation>
        <location evidence="1">Membrane</location>
        <topology evidence="1">Multi-pass membrane protein</topology>
    </subcellularLocation>
</comment>
<feature type="transmembrane region" description="Helical" evidence="5">
    <location>
        <begin position="342"/>
        <end position="361"/>
    </location>
</feature>
<dbReference type="InterPro" id="IPR049680">
    <property type="entry name" value="FLVCR1-2_SLC49-like"/>
</dbReference>
<evidence type="ECO:0000313" key="7">
    <source>
        <dbReference type="Proteomes" id="UP000507470"/>
    </source>
</evidence>
<feature type="transmembrane region" description="Helical" evidence="5">
    <location>
        <begin position="61"/>
        <end position="81"/>
    </location>
</feature>
<feature type="transmembrane region" description="Helical" evidence="5">
    <location>
        <begin position="276"/>
        <end position="301"/>
    </location>
</feature>
<name>A0A6J8C1G3_MYTCO</name>
<keyword evidence="3 5" id="KW-1133">Transmembrane helix</keyword>
<feature type="transmembrane region" description="Helical" evidence="5">
    <location>
        <begin position="21"/>
        <end position="41"/>
    </location>
</feature>
<organism evidence="6 7">
    <name type="scientific">Mytilus coruscus</name>
    <name type="common">Sea mussel</name>
    <dbReference type="NCBI Taxonomy" id="42192"/>
    <lineage>
        <taxon>Eukaryota</taxon>
        <taxon>Metazoa</taxon>
        <taxon>Spiralia</taxon>
        <taxon>Lophotrochozoa</taxon>
        <taxon>Mollusca</taxon>
        <taxon>Bivalvia</taxon>
        <taxon>Autobranchia</taxon>
        <taxon>Pteriomorphia</taxon>
        <taxon>Mytilida</taxon>
        <taxon>Mytiloidea</taxon>
        <taxon>Mytilidae</taxon>
        <taxon>Mytilinae</taxon>
        <taxon>Mytilus</taxon>
    </lineage>
</organism>